<proteinExistence type="predicted"/>
<dbReference type="STRING" id="1745343.A0A2J6PFD9"/>
<name>A0A2J6PFD9_9HELO</name>
<dbReference type="Proteomes" id="UP000235672">
    <property type="component" value="Unassembled WGS sequence"/>
</dbReference>
<evidence type="ECO:0000313" key="1">
    <source>
        <dbReference type="EMBL" id="PMD12740.1"/>
    </source>
</evidence>
<protein>
    <submittedName>
        <fullName evidence="1">Uncharacterized protein</fullName>
    </submittedName>
</protein>
<accession>A0A2J6PFD9</accession>
<evidence type="ECO:0000313" key="2">
    <source>
        <dbReference type="Proteomes" id="UP000235672"/>
    </source>
</evidence>
<organism evidence="1 2">
    <name type="scientific">Hyaloscypha hepaticicola</name>
    <dbReference type="NCBI Taxonomy" id="2082293"/>
    <lineage>
        <taxon>Eukaryota</taxon>
        <taxon>Fungi</taxon>
        <taxon>Dikarya</taxon>
        <taxon>Ascomycota</taxon>
        <taxon>Pezizomycotina</taxon>
        <taxon>Leotiomycetes</taxon>
        <taxon>Helotiales</taxon>
        <taxon>Hyaloscyphaceae</taxon>
        <taxon>Hyaloscypha</taxon>
    </lineage>
</organism>
<sequence>MKGVWLKVTETGTKTPELIRTEREERAYAETMGRALEANANEVRWMRGLGLVQFLDDQELILAPLTLEAVEIELVTKCLVDEKIYSGIAEPRAYRRDVEGERVLMKLTEKP</sequence>
<reference evidence="1 2" key="1">
    <citation type="submission" date="2016-05" db="EMBL/GenBank/DDBJ databases">
        <title>A degradative enzymes factory behind the ericoid mycorrhizal symbiosis.</title>
        <authorList>
            <consortium name="DOE Joint Genome Institute"/>
            <person name="Martino E."/>
            <person name="Morin E."/>
            <person name="Grelet G."/>
            <person name="Kuo A."/>
            <person name="Kohler A."/>
            <person name="Daghino S."/>
            <person name="Barry K."/>
            <person name="Choi C."/>
            <person name="Cichocki N."/>
            <person name="Clum A."/>
            <person name="Copeland A."/>
            <person name="Hainaut M."/>
            <person name="Haridas S."/>
            <person name="Labutti K."/>
            <person name="Lindquist E."/>
            <person name="Lipzen A."/>
            <person name="Khouja H.-R."/>
            <person name="Murat C."/>
            <person name="Ohm R."/>
            <person name="Olson A."/>
            <person name="Spatafora J."/>
            <person name="Veneault-Fourrey C."/>
            <person name="Henrissat B."/>
            <person name="Grigoriev I."/>
            <person name="Martin F."/>
            <person name="Perotto S."/>
        </authorList>
    </citation>
    <scope>NUCLEOTIDE SEQUENCE [LARGE SCALE GENOMIC DNA]</scope>
    <source>
        <strain evidence="1 2">UAMH 7357</strain>
    </source>
</reference>
<dbReference type="AlphaFoldDB" id="A0A2J6PFD9"/>
<dbReference type="OrthoDB" id="3219396at2759"/>
<keyword evidence="2" id="KW-1185">Reference proteome</keyword>
<gene>
    <name evidence="1" type="ORF">NA56DRAFT_756357</name>
</gene>
<dbReference type="EMBL" id="KZ613543">
    <property type="protein sequence ID" value="PMD12740.1"/>
    <property type="molecule type" value="Genomic_DNA"/>
</dbReference>